<dbReference type="EMBL" id="AGSI01000009">
    <property type="protein sequence ID" value="EIE22652.1"/>
    <property type="molecule type" value="Genomic_DNA"/>
</dbReference>
<sequence>MQKGLARGVELSLPEDVWRNVASHMTLREWARVSGLCKSTWKLDLHSILVPEQGSLGKVEDAYAMMAAQPCAKEVTQLQLEWITDRMDSMMDTTGLALLTWLIACCTFALTPPQI</sequence>
<dbReference type="AlphaFoldDB" id="I0YW83"/>
<comment type="caution">
    <text evidence="3">The sequence shown here is derived from an EMBL/GenBank/DDBJ whole genome shotgun (WGS) entry which is preliminary data.</text>
</comment>
<keyword evidence="4" id="KW-1185">Reference proteome</keyword>
<name>I0YW83_COCSC</name>
<accession>I0YW83</accession>
<reference evidence="3 4" key="1">
    <citation type="journal article" date="2012" name="Genome Biol.">
        <title>The genome of the polar eukaryotic microalga coccomyxa subellipsoidea reveals traits of cold adaptation.</title>
        <authorList>
            <person name="Blanc G."/>
            <person name="Agarkova I."/>
            <person name="Grimwood J."/>
            <person name="Kuo A."/>
            <person name="Brueggeman A."/>
            <person name="Dunigan D."/>
            <person name="Gurnon J."/>
            <person name="Ladunga I."/>
            <person name="Lindquist E."/>
            <person name="Lucas S."/>
            <person name="Pangilinan J."/>
            <person name="Proschold T."/>
            <person name="Salamov A."/>
            <person name="Schmutz J."/>
            <person name="Weeks D."/>
            <person name="Yamada T."/>
            <person name="Claverie J.M."/>
            <person name="Grigoriev I."/>
            <person name="Van Etten J."/>
            <person name="Lomsadze A."/>
            <person name="Borodovsky M."/>
        </authorList>
    </citation>
    <scope>NUCLEOTIDE SEQUENCE [LARGE SCALE GENOMIC DNA]</scope>
    <source>
        <strain evidence="3 4">C-169</strain>
    </source>
</reference>
<feature type="domain" description="F-box" evidence="2">
    <location>
        <begin position="11"/>
        <end position="39"/>
    </location>
</feature>
<keyword evidence="1" id="KW-1133">Transmembrane helix</keyword>
<protein>
    <recommendedName>
        <fullName evidence="2">F-box domain-containing protein</fullName>
    </recommendedName>
</protein>
<gene>
    <name evidence="3" type="ORF">COCSUDRAFT_63794</name>
</gene>
<dbReference type="Proteomes" id="UP000007264">
    <property type="component" value="Unassembled WGS sequence"/>
</dbReference>
<proteinExistence type="predicted"/>
<dbReference type="InterPro" id="IPR001810">
    <property type="entry name" value="F-box_dom"/>
</dbReference>
<keyword evidence="1" id="KW-0812">Transmembrane</keyword>
<keyword evidence="1" id="KW-0472">Membrane</keyword>
<dbReference type="GeneID" id="17040639"/>
<dbReference type="Pfam" id="PF00646">
    <property type="entry name" value="F-box"/>
    <property type="match status" value="1"/>
</dbReference>
<feature type="transmembrane region" description="Helical" evidence="1">
    <location>
        <begin position="93"/>
        <end position="111"/>
    </location>
</feature>
<evidence type="ECO:0000313" key="4">
    <source>
        <dbReference type="Proteomes" id="UP000007264"/>
    </source>
</evidence>
<dbReference type="RefSeq" id="XP_005647196.1">
    <property type="nucleotide sequence ID" value="XM_005647139.1"/>
</dbReference>
<dbReference type="KEGG" id="csl:COCSUDRAFT_63794"/>
<evidence type="ECO:0000256" key="1">
    <source>
        <dbReference type="SAM" id="Phobius"/>
    </source>
</evidence>
<dbReference type="OrthoDB" id="520281at2759"/>
<organism evidence="3 4">
    <name type="scientific">Coccomyxa subellipsoidea (strain C-169)</name>
    <name type="common">Green microalga</name>
    <dbReference type="NCBI Taxonomy" id="574566"/>
    <lineage>
        <taxon>Eukaryota</taxon>
        <taxon>Viridiplantae</taxon>
        <taxon>Chlorophyta</taxon>
        <taxon>core chlorophytes</taxon>
        <taxon>Trebouxiophyceae</taxon>
        <taxon>Trebouxiophyceae incertae sedis</taxon>
        <taxon>Coccomyxaceae</taxon>
        <taxon>Coccomyxa</taxon>
        <taxon>Coccomyxa subellipsoidea</taxon>
    </lineage>
</organism>
<evidence type="ECO:0000313" key="3">
    <source>
        <dbReference type="EMBL" id="EIE22652.1"/>
    </source>
</evidence>
<evidence type="ECO:0000259" key="2">
    <source>
        <dbReference type="Pfam" id="PF00646"/>
    </source>
</evidence>